<dbReference type="EMBL" id="CP036349">
    <property type="protein sequence ID" value="QDV75162.1"/>
    <property type="molecule type" value="Genomic_DNA"/>
</dbReference>
<feature type="chain" id="PRO_5021737161" description="Carboxymuconolactone decarboxylase family protein" evidence="1">
    <location>
        <begin position="27"/>
        <end position="200"/>
    </location>
</feature>
<evidence type="ECO:0008006" key="4">
    <source>
        <dbReference type="Google" id="ProtNLM"/>
    </source>
</evidence>
<name>A0A518KBJ2_9BACT</name>
<dbReference type="KEGG" id="bmei:Spa11_33720"/>
<keyword evidence="1" id="KW-0732">Signal</keyword>
<gene>
    <name evidence="2" type="ORF">Spa11_33720</name>
</gene>
<sequence precursor="true">MNRCRLFSLLVGLVLAVSMAPRDMQAEEHDPVTTDNLAALQEFEATYGYDTAYLRQLAEESPGAYEVFTQAEGMSAYRRALPLEAHYVARIATMLEEDCGPCTQLNLRMAIAAGVERSTLNLLLHSPEKLPSHLRDVRDHSRAIVGAGEVTPERVKRLRAHYGDEAVAEIAVVVIGSRVYPTLKRAMIADQKCIIGELKF</sequence>
<dbReference type="Gene3D" id="1.20.1290.10">
    <property type="entry name" value="AhpD-like"/>
    <property type="match status" value="1"/>
</dbReference>
<accession>A0A518KBJ2</accession>
<reference evidence="2 3" key="1">
    <citation type="submission" date="2019-02" db="EMBL/GenBank/DDBJ databases">
        <title>Deep-cultivation of Planctomycetes and their phenomic and genomic characterization uncovers novel biology.</title>
        <authorList>
            <person name="Wiegand S."/>
            <person name="Jogler M."/>
            <person name="Boedeker C."/>
            <person name="Pinto D."/>
            <person name="Vollmers J."/>
            <person name="Rivas-Marin E."/>
            <person name="Kohn T."/>
            <person name="Peeters S.H."/>
            <person name="Heuer A."/>
            <person name="Rast P."/>
            <person name="Oberbeckmann S."/>
            <person name="Bunk B."/>
            <person name="Jeske O."/>
            <person name="Meyerdierks A."/>
            <person name="Storesund J.E."/>
            <person name="Kallscheuer N."/>
            <person name="Luecker S."/>
            <person name="Lage O.M."/>
            <person name="Pohl T."/>
            <person name="Merkel B.J."/>
            <person name="Hornburger P."/>
            <person name="Mueller R.-W."/>
            <person name="Bruemmer F."/>
            <person name="Labrenz M."/>
            <person name="Spormann A.M."/>
            <person name="Op den Camp H."/>
            <person name="Overmann J."/>
            <person name="Amann R."/>
            <person name="Jetten M.S.M."/>
            <person name="Mascher T."/>
            <person name="Medema M.H."/>
            <person name="Devos D.P."/>
            <person name="Kaster A.-K."/>
            <person name="Ovreas L."/>
            <person name="Rohde M."/>
            <person name="Galperin M.Y."/>
            <person name="Jogler C."/>
        </authorList>
    </citation>
    <scope>NUCLEOTIDE SEQUENCE [LARGE SCALE GENOMIC DNA]</scope>
    <source>
        <strain evidence="2 3">Spa11</strain>
    </source>
</reference>
<organism evidence="2 3">
    <name type="scientific">Botrimarina mediterranea</name>
    <dbReference type="NCBI Taxonomy" id="2528022"/>
    <lineage>
        <taxon>Bacteria</taxon>
        <taxon>Pseudomonadati</taxon>
        <taxon>Planctomycetota</taxon>
        <taxon>Planctomycetia</taxon>
        <taxon>Pirellulales</taxon>
        <taxon>Lacipirellulaceae</taxon>
        <taxon>Botrimarina</taxon>
    </lineage>
</organism>
<dbReference type="Proteomes" id="UP000316426">
    <property type="component" value="Chromosome"/>
</dbReference>
<evidence type="ECO:0000313" key="3">
    <source>
        <dbReference type="Proteomes" id="UP000316426"/>
    </source>
</evidence>
<dbReference type="InterPro" id="IPR029032">
    <property type="entry name" value="AhpD-like"/>
</dbReference>
<evidence type="ECO:0000256" key="1">
    <source>
        <dbReference type="SAM" id="SignalP"/>
    </source>
</evidence>
<dbReference type="SUPFAM" id="SSF69118">
    <property type="entry name" value="AhpD-like"/>
    <property type="match status" value="1"/>
</dbReference>
<proteinExistence type="predicted"/>
<dbReference type="RefSeq" id="WP_145114208.1">
    <property type="nucleotide sequence ID" value="NZ_CP036349.1"/>
</dbReference>
<protein>
    <recommendedName>
        <fullName evidence="4">Carboxymuconolactone decarboxylase family protein</fullName>
    </recommendedName>
</protein>
<keyword evidence="3" id="KW-1185">Reference proteome</keyword>
<dbReference type="AlphaFoldDB" id="A0A518KBJ2"/>
<evidence type="ECO:0000313" key="2">
    <source>
        <dbReference type="EMBL" id="QDV75162.1"/>
    </source>
</evidence>
<feature type="signal peptide" evidence="1">
    <location>
        <begin position="1"/>
        <end position="26"/>
    </location>
</feature>